<evidence type="ECO:0000313" key="1">
    <source>
        <dbReference type="EMBL" id="OAO97071.1"/>
    </source>
</evidence>
<gene>
    <name evidence="1" type="ordered locus">AXX17_At4g04340</name>
</gene>
<evidence type="ECO:0000313" key="2">
    <source>
        <dbReference type="Proteomes" id="UP000078284"/>
    </source>
</evidence>
<proteinExistence type="predicted"/>
<protein>
    <submittedName>
        <fullName evidence="1">Uncharacterized protein</fullName>
    </submittedName>
</protein>
<reference evidence="2" key="1">
    <citation type="journal article" date="2016" name="Proc. Natl. Acad. Sci. U.S.A.">
        <title>Chromosome-level assembly of Arabidopsis thaliana Ler reveals the extent of translocation and inversion polymorphisms.</title>
        <authorList>
            <person name="Zapata L."/>
            <person name="Ding J."/>
            <person name="Willing E.M."/>
            <person name="Hartwig B."/>
            <person name="Bezdan D."/>
            <person name="Jiao W.B."/>
            <person name="Patel V."/>
            <person name="Velikkakam James G."/>
            <person name="Koornneef M."/>
            <person name="Ossowski S."/>
            <person name="Schneeberger K."/>
        </authorList>
    </citation>
    <scope>NUCLEOTIDE SEQUENCE [LARGE SCALE GENOMIC DNA]</scope>
    <source>
        <strain evidence="2">cv. Landsberg erecta</strain>
    </source>
</reference>
<dbReference type="AlphaFoldDB" id="A0A178UWJ2"/>
<dbReference type="EMBL" id="LUHQ01000004">
    <property type="protein sequence ID" value="OAO97071.1"/>
    <property type="molecule type" value="Genomic_DNA"/>
</dbReference>
<dbReference type="Proteomes" id="UP000078284">
    <property type="component" value="Chromosome 4"/>
</dbReference>
<comment type="caution">
    <text evidence="1">The sequence shown here is derived from an EMBL/GenBank/DDBJ whole genome shotgun (WGS) entry which is preliminary data.</text>
</comment>
<accession>A0A178UWJ2</accession>
<sequence length="89" mass="10494">MTSCSSKMKNRFSSIVLETCQWCSKASQFLQPFFVPITQCPKRLRIHHHIFTREIEKIRPSEINKELRYRLSVFHRLQCGFSSGSKETS</sequence>
<organism evidence="1 2">
    <name type="scientific">Arabidopsis thaliana</name>
    <name type="common">Mouse-ear cress</name>
    <dbReference type="NCBI Taxonomy" id="3702"/>
    <lineage>
        <taxon>Eukaryota</taxon>
        <taxon>Viridiplantae</taxon>
        <taxon>Streptophyta</taxon>
        <taxon>Embryophyta</taxon>
        <taxon>Tracheophyta</taxon>
        <taxon>Spermatophyta</taxon>
        <taxon>Magnoliopsida</taxon>
        <taxon>eudicotyledons</taxon>
        <taxon>Gunneridae</taxon>
        <taxon>Pentapetalae</taxon>
        <taxon>rosids</taxon>
        <taxon>malvids</taxon>
        <taxon>Brassicales</taxon>
        <taxon>Brassicaceae</taxon>
        <taxon>Camelineae</taxon>
        <taxon>Arabidopsis</taxon>
    </lineage>
</organism>
<name>A0A178UWJ2_ARATH</name>